<feature type="region of interest" description="Disordered" evidence="1">
    <location>
        <begin position="333"/>
        <end position="363"/>
    </location>
</feature>
<feature type="region of interest" description="Disordered" evidence="1">
    <location>
        <begin position="34"/>
        <end position="132"/>
    </location>
</feature>
<feature type="compositionally biased region" description="Basic and acidic residues" evidence="1">
    <location>
        <begin position="98"/>
        <end position="108"/>
    </location>
</feature>
<feature type="compositionally biased region" description="Polar residues" evidence="1">
    <location>
        <begin position="60"/>
        <end position="75"/>
    </location>
</feature>
<evidence type="ECO:0000313" key="2">
    <source>
        <dbReference type="EMBL" id="KAF8759637.1"/>
    </source>
</evidence>
<feature type="compositionally biased region" description="Polar residues" evidence="1">
    <location>
        <begin position="123"/>
        <end position="132"/>
    </location>
</feature>
<name>A0A8H7M876_9AGAM</name>
<dbReference type="EMBL" id="JACYCF010000002">
    <property type="protein sequence ID" value="KAF8759637.1"/>
    <property type="molecule type" value="Genomic_DNA"/>
</dbReference>
<reference evidence="2" key="1">
    <citation type="submission" date="2020-09" db="EMBL/GenBank/DDBJ databases">
        <title>Comparative genome analyses of four rice-infecting Rhizoctonia solani isolates reveal extensive enrichment of homogalacturonan modification genes.</title>
        <authorList>
            <person name="Lee D.-Y."/>
            <person name="Jeon J."/>
            <person name="Kim K.-T."/>
            <person name="Cheong K."/>
            <person name="Song H."/>
            <person name="Choi G."/>
            <person name="Ko J."/>
            <person name="Opiyo S.O."/>
            <person name="Zuo S."/>
            <person name="Madhav S."/>
            <person name="Lee Y.-H."/>
            <person name="Wang G.-L."/>
        </authorList>
    </citation>
    <scope>NUCLEOTIDE SEQUENCE</scope>
    <source>
        <strain evidence="2">AG1-IA B2</strain>
    </source>
</reference>
<evidence type="ECO:0000256" key="1">
    <source>
        <dbReference type="SAM" id="MobiDB-lite"/>
    </source>
</evidence>
<protein>
    <submittedName>
        <fullName evidence="2">Uncharacterized protein</fullName>
    </submittedName>
</protein>
<dbReference type="Proteomes" id="UP000614334">
    <property type="component" value="Unassembled WGS sequence"/>
</dbReference>
<evidence type="ECO:0000313" key="3">
    <source>
        <dbReference type="Proteomes" id="UP000614334"/>
    </source>
</evidence>
<feature type="non-terminal residue" evidence="2">
    <location>
        <position position="439"/>
    </location>
</feature>
<accession>A0A8H7M876</accession>
<dbReference type="AlphaFoldDB" id="A0A8H7M876"/>
<organism evidence="2 3">
    <name type="scientific">Rhizoctonia solani</name>
    <dbReference type="NCBI Taxonomy" id="456999"/>
    <lineage>
        <taxon>Eukaryota</taxon>
        <taxon>Fungi</taxon>
        <taxon>Dikarya</taxon>
        <taxon>Basidiomycota</taxon>
        <taxon>Agaricomycotina</taxon>
        <taxon>Agaricomycetes</taxon>
        <taxon>Cantharellales</taxon>
        <taxon>Ceratobasidiaceae</taxon>
        <taxon>Rhizoctonia</taxon>
    </lineage>
</organism>
<sequence length="439" mass="48414">MADRISTQRSYIHDFFGSTQPPLNSTTVALNPTRKHSNWLMPTKPLNRTMDSQPELLYPSSRTGSPTSASTMQDTPSKKLLPERKRRVPPKAQPYKDSIAKETKARVEARRHKNVGPKLRPAQTPNNSGQLNVQLNAGNRILTSRSLDELTTHDDRIRWYQAAIRRRDGRDVDINRLKLVELMEMFDDPDASYQAMYQDVENSDNMMTVEPPEHKDNGAPLEGPNLGLASGVQQRLKAAGPPARFQNPPAATHPEPHVCATAPSGPSTHGPNTLLARTSRPHAMQLSNTSLCTTVKPSSSTAAKSLTLTSNKPSASTPACNVTASASRTNVVGSPGKALISRRSERPKAPNTDDAAECGSETDVPGDEVCYRPVREQAKLALFGELRWLVKAVSIRVRIRALKENPYVDFTVRYSRPDDNGHMHPNGFVLDDWLPRSGD</sequence>
<comment type="caution">
    <text evidence="2">The sequence shown here is derived from an EMBL/GenBank/DDBJ whole genome shotgun (WGS) entry which is preliminary data.</text>
</comment>
<gene>
    <name evidence="2" type="ORF">RHS01_01536</name>
</gene>
<proteinExistence type="predicted"/>